<dbReference type="EMBL" id="JACEFF010000256">
    <property type="protein sequence ID" value="KAH9641136.1"/>
    <property type="molecule type" value="Genomic_DNA"/>
</dbReference>
<sequence>MLAALHAQVVKGECAGGGEECAAAAGAVLPARLAQPALPAPAVRLHHLALRGTPPALAMQRALTLASAWPLTRATIFDVMQSYTSNWPRALWLAVDARGLTLLRRGSRAALVSHDHDQLLAVSPAPRALLLVTRADRKHAKLVLSTDQAYQIATLIKDYIEAVRGPVSPAVPAAGDGAATAS</sequence>
<dbReference type="InterPro" id="IPR002404">
    <property type="entry name" value="IRS_PTB"/>
</dbReference>
<dbReference type="Proteomes" id="UP000814243">
    <property type="component" value="Unassembled WGS sequence"/>
</dbReference>
<dbReference type="AlphaFoldDB" id="A0A922MRD5"/>
<organism evidence="2 3">
    <name type="scientific">Spodoptera exigua</name>
    <name type="common">Beet armyworm</name>
    <name type="synonym">Noctua fulgens</name>
    <dbReference type="NCBI Taxonomy" id="7107"/>
    <lineage>
        <taxon>Eukaryota</taxon>
        <taxon>Metazoa</taxon>
        <taxon>Ecdysozoa</taxon>
        <taxon>Arthropoda</taxon>
        <taxon>Hexapoda</taxon>
        <taxon>Insecta</taxon>
        <taxon>Pterygota</taxon>
        <taxon>Neoptera</taxon>
        <taxon>Endopterygota</taxon>
        <taxon>Lepidoptera</taxon>
        <taxon>Glossata</taxon>
        <taxon>Ditrysia</taxon>
        <taxon>Noctuoidea</taxon>
        <taxon>Noctuidae</taxon>
        <taxon>Amphipyrinae</taxon>
        <taxon>Spodoptera</taxon>
    </lineage>
</organism>
<dbReference type="InterPro" id="IPR011993">
    <property type="entry name" value="PH-like_dom_sf"/>
</dbReference>
<dbReference type="PANTHER" id="PTHR46049">
    <property type="entry name" value="AGAP003327-PA"/>
    <property type="match status" value="1"/>
</dbReference>
<dbReference type="InterPro" id="IPR051724">
    <property type="entry name" value="Actin_motor_Myosin"/>
</dbReference>
<reference evidence="2" key="1">
    <citation type="journal article" date="2021" name="G3 (Bethesda)">
        <title>Genome and transcriptome analysis of the beet armyworm Spodoptera exigua reveals targets for pest control. .</title>
        <authorList>
            <person name="Simon S."/>
            <person name="Breeschoten T."/>
            <person name="Jansen H.J."/>
            <person name="Dirks R.P."/>
            <person name="Schranz M.E."/>
            <person name="Ros V.I.D."/>
        </authorList>
    </citation>
    <scope>NUCLEOTIDE SEQUENCE</scope>
    <source>
        <strain evidence="2">TB_SE_WUR_2020</strain>
    </source>
</reference>
<accession>A0A922MRD5</accession>
<evidence type="ECO:0000313" key="2">
    <source>
        <dbReference type="EMBL" id="KAH9641136.1"/>
    </source>
</evidence>
<name>A0A922MRD5_SPOEX</name>
<feature type="domain" description="IRS-type PTB" evidence="1">
    <location>
        <begin position="84"/>
        <end position="162"/>
    </location>
</feature>
<comment type="caution">
    <text evidence="2">The sequence shown here is derived from an EMBL/GenBank/DDBJ whole genome shotgun (WGS) entry which is preliminary data.</text>
</comment>
<evidence type="ECO:0000259" key="1">
    <source>
        <dbReference type="Pfam" id="PF02174"/>
    </source>
</evidence>
<gene>
    <name evidence="2" type="ORF">HF086_000784</name>
</gene>
<dbReference type="SUPFAM" id="SSF50729">
    <property type="entry name" value="PH domain-like"/>
    <property type="match status" value="1"/>
</dbReference>
<protein>
    <recommendedName>
        <fullName evidence="1">IRS-type PTB domain-containing protein</fullName>
    </recommendedName>
</protein>
<dbReference type="Gene3D" id="2.30.29.30">
    <property type="entry name" value="Pleckstrin-homology domain (PH domain)/Phosphotyrosine-binding domain (PTB)"/>
    <property type="match status" value="1"/>
</dbReference>
<evidence type="ECO:0000313" key="3">
    <source>
        <dbReference type="Proteomes" id="UP000814243"/>
    </source>
</evidence>
<dbReference type="Pfam" id="PF02174">
    <property type="entry name" value="IRS"/>
    <property type="match status" value="1"/>
</dbReference>
<dbReference type="PANTHER" id="PTHR46049:SF3">
    <property type="entry name" value="MYOSIN VIIA"/>
    <property type="match status" value="1"/>
</dbReference>
<proteinExistence type="predicted"/>